<keyword evidence="4" id="KW-1185">Reference proteome</keyword>
<organism evidence="3 4">
    <name type="scientific">Oceanobacter antarcticus</name>
    <dbReference type="NCBI Taxonomy" id="3133425"/>
    <lineage>
        <taxon>Bacteria</taxon>
        <taxon>Pseudomonadati</taxon>
        <taxon>Pseudomonadota</taxon>
        <taxon>Gammaproteobacteria</taxon>
        <taxon>Oceanospirillales</taxon>
        <taxon>Oceanospirillaceae</taxon>
        <taxon>Oceanobacter</taxon>
    </lineage>
</organism>
<dbReference type="InterPro" id="IPR019934">
    <property type="entry name" value="CHP03545"/>
</dbReference>
<comment type="caution">
    <text evidence="3">The sequence shown here is derived from an EMBL/GenBank/DDBJ whole genome shotgun (WGS) entry which is preliminary data.</text>
</comment>
<evidence type="ECO:0000313" key="3">
    <source>
        <dbReference type="EMBL" id="MFK4752928.1"/>
    </source>
</evidence>
<feature type="coiled-coil region" evidence="1">
    <location>
        <begin position="213"/>
        <end position="240"/>
    </location>
</feature>
<dbReference type="Proteomes" id="UP001620597">
    <property type="component" value="Unassembled WGS sequence"/>
</dbReference>
<keyword evidence="1" id="KW-0175">Coiled coil</keyword>
<gene>
    <name evidence="3" type="ORF">WG929_10955</name>
</gene>
<name>A0ABW8NIX6_9GAMM</name>
<dbReference type="EMBL" id="JBBKTX010000012">
    <property type="protein sequence ID" value="MFK4752928.1"/>
    <property type="molecule type" value="Genomic_DNA"/>
</dbReference>
<dbReference type="NCBIfam" id="TIGR03545">
    <property type="entry name" value="TIGR03545 family protein"/>
    <property type="match status" value="1"/>
</dbReference>
<feature type="region of interest" description="Disordered" evidence="2">
    <location>
        <begin position="580"/>
        <end position="611"/>
    </location>
</feature>
<accession>A0ABW8NIX6</accession>
<protein>
    <submittedName>
        <fullName evidence="3">TIGR03545 family protein</fullName>
    </submittedName>
</protein>
<reference evidence="3 4" key="1">
    <citation type="submission" date="2024-03" db="EMBL/GenBank/DDBJ databases">
        <title>High-quality draft genome sequence of Oceanobacter sp. wDCs-4.</title>
        <authorList>
            <person name="Dong C."/>
        </authorList>
    </citation>
    <scope>NUCLEOTIDE SEQUENCE [LARGE SCALE GENOMIC DNA]</scope>
    <source>
        <strain evidence="4">wDCs-4</strain>
    </source>
</reference>
<feature type="region of interest" description="Disordered" evidence="2">
    <location>
        <begin position="120"/>
        <end position="140"/>
    </location>
</feature>
<evidence type="ECO:0000256" key="1">
    <source>
        <dbReference type="SAM" id="Coils"/>
    </source>
</evidence>
<sequence>MLKWIRWSGLIGFAAVVALLAAFFLLAAGPLVKMAIESVGSKAAGAKVSVDHVSLTLSPLGFELQHLMVANADKPMENLLEFDSAVATVDLGPLLMGKGIIDDLSVNTLRFNTARTTSGALEKKADSGTSGSGQDQDKEPGITEALVSQLPSAEEILARESLKTEAAGKAFTETFDRRQQQLDTVLADVPDEAALKQYEVEVKAITTEKITSLDDFNQRKKRLEALRDQFKADKKAANSAKDLIGETRVEITQRLKDLKAAPGEDLASIRDKYQLNAQGAANLSGLLFGNQAGEWATEALYWYEKIKPYLASGDDEDSEPEYQRPDGRYIHFPTNNPWPEFLVRHSGISAETSAGNLAITGTDLTHQQAVLGRPARIDIDGAGLNKVKGLKLNMILDHRQAIGRDTLTLDVTDWQLDSVNLGLGDTQLESAMGQLQGMAQITSGKGKDELSSRLQGQFGQAAFSGAGHTVFAQELTRALASIKQFTIDARASGALTSPKLEFGSDIDKQLNSAFNQRLREQQDKLEAKLQSKLNDKISEYAGPYADDLQALNTADGSLTDKLAQLEDMARAELDDYVAEQKQEAKDKAQAKADDEADKLKSKAKDKLKSLF</sequence>
<dbReference type="RefSeq" id="WP_416206053.1">
    <property type="nucleotide sequence ID" value="NZ_JBBKTX010000012.1"/>
</dbReference>
<proteinExistence type="predicted"/>
<evidence type="ECO:0000256" key="2">
    <source>
        <dbReference type="SAM" id="MobiDB-lite"/>
    </source>
</evidence>
<evidence type="ECO:0000313" key="4">
    <source>
        <dbReference type="Proteomes" id="UP001620597"/>
    </source>
</evidence>